<dbReference type="EMBL" id="AP011802">
    <property type="protein sequence ID" value="BAL59106.1"/>
    <property type="molecule type" value="Genomic_DNA"/>
</dbReference>
<dbReference type="AlphaFoldDB" id="H5SSH0"/>
<name>H5SSH0_ACEAU</name>
<proteinExistence type="predicted"/>
<dbReference type="PANTHER" id="PTHR30404:SF0">
    <property type="entry name" value="N-ACETYLMURAMOYL-L-ALANINE AMIDASE AMIC"/>
    <property type="match status" value="1"/>
</dbReference>
<evidence type="ECO:0000259" key="2">
    <source>
        <dbReference type="SMART" id="SM00646"/>
    </source>
</evidence>
<dbReference type="SUPFAM" id="SSF53187">
    <property type="entry name" value="Zn-dependent exopeptidases"/>
    <property type="match status" value="1"/>
</dbReference>
<dbReference type="GO" id="GO:0030288">
    <property type="term" value="C:outer membrane-bounded periplasmic space"/>
    <property type="evidence" value="ECO:0007669"/>
    <property type="project" value="TreeGrafter"/>
</dbReference>
<dbReference type="InterPro" id="IPR002508">
    <property type="entry name" value="MurNAc-LAA_cat"/>
</dbReference>
<organism evidence="3">
    <name type="scientific">Acetithermum autotrophicum</name>
    <dbReference type="NCBI Taxonomy" id="1446466"/>
    <lineage>
        <taxon>Bacteria</taxon>
        <taxon>Candidatus Bipolaricaulota</taxon>
        <taxon>Candidatus Acetithermum</taxon>
    </lineage>
</organism>
<dbReference type="GO" id="GO:0008745">
    <property type="term" value="F:N-acetylmuramoyl-L-alanine amidase activity"/>
    <property type="evidence" value="ECO:0007669"/>
    <property type="project" value="InterPro"/>
</dbReference>
<dbReference type="InterPro" id="IPR050695">
    <property type="entry name" value="N-acetylmuramoyl_amidase_3"/>
</dbReference>
<protein>
    <submittedName>
        <fullName evidence="3">Cell wall hydrolase/autolysin</fullName>
    </submittedName>
</protein>
<dbReference type="PANTHER" id="PTHR30404">
    <property type="entry name" value="N-ACETYLMURAMOYL-L-ALANINE AMIDASE"/>
    <property type="match status" value="1"/>
</dbReference>
<gene>
    <name evidence="3" type="ORF">HGMM_OP3C261</name>
</gene>
<keyword evidence="1 3" id="KW-0378">Hydrolase</keyword>
<evidence type="ECO:0000256" key="1">
    <source>
        <dbReference type="ARBA" id="ARBA00022801"/>
    </source>
</evidence>
<dbReference type="SMART" id="SM00646">
    <property type="entry name" value="Ami_3"/>
    <property type="match status" value="1"/>
</dbReference>
<feature type="domain" description="MurNAc-LAA" evidence="2">
    <location>
        <begin position="103"/>
        <end position="218"/>
    </location>
</feature>
<accession>H5SSH0</accession>
<dbReference type="GO" id="GO:0009253">
    <property type="term" value="P:peptidoglycan catabolic process"/>
    <property type="evidence" value="ECO:0007669"/>
    <property type="project" value="InterPro"/>
</dbReference>
<dbReference type="Gene3D" id="3.40.630.40">
    <property type="entry name" value="Zn-dependent exopeptidases"/>
    <property type="match status" value="1"/>
</dbReference>
<dbReference type="Pfam" id="PF01520">
    <property type="entry name" value="Amidase_3"/>
    <property type="match status" value="1"/>
</dbReference>
<dbReference type="CDD" id="cd02696">
    <property type="entry name" value="MurNAc-LAA"/>
    <property type="match status" value="1"/>
</dbReference>
<sequence>MGFGILWPMKAPTAKTIFFFVLALVCLMGWAQVGTGQTKRFVVVIDAGHGGWDPGAVGYYGTREKDINLNIARFIRLLGLYDDEVSIVLTRSEDIYVPHRERTGLANRLRADLFVAIHANAHPRSPTANGIEVLVHDDTSLPTYPQSRSLALLLQKRLTGALGVTDRGIKHQTLFIRWAEMPAVLIETGFLTNPTEELKLRSFMYQWTVAQVIFNTIKEYLRTIKAR</sequence>
<reference evidence="3" key="2">
    <citation type="journal article" date="2012" name="PLoS ONE">
        <title>A Deeply Branching Thermophilic Bacterium with an Ancient Acetyl-CoA Pathway Dominates a Subsurface Ecosystem.</title>
        <authorList>
            <person name="Takami H."/>
            <person name="Noguchi H."/>
            <person name="Takaki Y."/>
            <person name="Uchiyama I."/>
            <person name="Toyoda A."/>
            <person name="Nishi S."/>
            <person name="Chee G.-J."/>
            <person name="Arai W."/>
            <person name="Nunoura T."/>
            <person name="Itoh T."/>
            <person name="Hattori M."/>
            <person name="Takai K."/>
        </authorList>
    </citation>
    <scope>NUCLEOTIDE SEQUENCE</scope>
</reference>
<reference evidence="3" key="1">
    <citation type="journal article" date="2005" name="Environ. Microbiol.">
        <title>Genetic and functional properties of uncultivated thermophilic crenarchaeotes from a subsurface gold mine as revealed by analysis of genome fragments.</title>
        <authorList>
            <person name="Nunoura T."/>
            <person name="Hirayama H."/>
            <person name="Takami H."/>
            <person name="Oida H."/>
            <person name="Nishi S."/>
            <person name="Shimamura S."/>
            <person name="Suzuki Y."/>
            <person name="Inagaki F."/>
            <person name="Takai K."/>
            <person name="Nealson K.H."/>
            <person name="Horikoshi K."/>
        </authorList>
    </citation>
    <scope>NUCLEOTIDE SEQUENCE</scope>
</reference>
<evidence type="ECO:0000313" key="3">
    <source>
        <dbReference type="EMBL" id="BAL59106.1"/>
    </source>
</evidence>